<feature type="region of interest" description="Disordered" evidence="2">
    <location>
        <begin position="1294"/>
        <end position="1332"/>
    </location>
</feature>
<evidence type="ECO:0000259" key="3">
    <source>
        <dbReference type="Pfam" id="PF12770"/>
    </source>
</evidence>
<sequence length="1332" mass="146767">MGETLNILFRTRAEGGFAVEVRDSWSGKSVSGDFIPPFTPRSLTTLLKRLDHQEIDGQGQREIGERLFAALCGKQPGASGRAGARLNGMHEQGESVGGLLHSVIQRTLRRRGTVALTLSFTPGCDEFILYPWELLHNSEYFLVATGVFTLTRILLRPDEPGGCELPVHPPLRVLYIGAAPADCEPLETERSYDALRRGLAPLIESGQLILDRLEPCTFSELVRYLNAYGGAGILDDSEVQIPCYVVHFDGHGDYGRVCPREECGAFNEPDQRRCRACGTSLARVSAQTYLCFCDEQGKRCYIDTHSLRELLVTSDVRLIVLAACETARLERERSRQRQVALDNSLATALVTAQIPAVVAMPFSLQDNLSPVFIYHFYEALATGRTLEEALSRARHALLSPHHSGWFIPVLYRHASPGCEEPVPLLVQEEETEERDLFLTNFPVPTCFVGREREIQELTQLITTAAQTEEELPSLRGQQPRSRLRQIVLTGPVGIGKSALAFEVARRNRDKFPGNGGVIGISLQGGKTFAEAVVEMAQAFPGLASRLLSIPDLRQRARYLLNALHARTDRELPCLLLIDGFEEVTDQTESKLWLRFLGELPERVVVLLTSRSHPATLGLQEGAAWRWYEYPVGKMTDEDLLRLFSELAAQSGLDKRIHLDDPVQQEILREICTLLDGYPLGAELIFGAARSIGGKVFTPEAATRSLEEIRDELRETPLAGIWAALEVAYLRLSPAARLLLSYLSAFRLPFGTNQIVMLIAPHSSERPPLHLSLTRLASPGEASGDSERTAGKPRSAGTVIPDELANNWRAARDELVQASFMGFDGRVYSIHPQVRNFALSYLPAEERRRVHRVVAAYYLGLPHLSPEEWFAAFEHLVGAEELEEAVRTAVRASWALCGRGYASQLLAILRRAGSYAVRIEDKTGEGQIQCCLGAILRQLGNYTEAVACLKRSLQLHQEQNQQEEAAWTFYELAMLACDEGNLSQAADYAAQALAGFERGGSHKGSAWALLVQGEILRRSGRYREALASCRSALAELRASGDQEGCGWALLQSCRIWQALANYGEAQAACQEAQRLFASLGLRTGSAWALAQRALLSLEEAHPDDADQATSLALEIFQEQGMRPGEGLALCIRGEVRRALGDWGTARSFYEKALAIFTGLGNRVDQAQVLIALGSLALAEGALHEASEYFEQALSLAQEQEARPLTVQALRGLGDAARLLRAFNEAQTYYEQALALASELGAPLEISAIHQGLGELAWALGQRAAAQQHWTRALLADQRLEHPARRALQQRLEGLLSEEADQTGPDDQRVQTESLPPTPLILANERTDPASEAS</sequence>
<dbReference type="EMBL" id="AP019377">
    <property type="protein sequence ID" value="BBH92529.1"/>
    <property type="molecule type" value="Genomic_DNA"/>
</dbReference>
<dbReference type="Gene3D" id="3.40.50.300">
    <property type="entry name" value="P-loop containing nucleotide triphosphate hydrolases"/>
    <property type="match status" value="1"/>
</dbReference>
<dbReference type="SUPFAM" id="SSF48452">
    <property type="entry name" value="TPR-like"/>
    <property type="match status" value="2"/>
</dbReference>
<reference evidence="4" key="1">
    <citation type="submission" date="2018-12" db="EMBL/GenBank/DDBJ databases">
        <title>Novel natural products biosynthetic potential of the class Ktedonobacteria.</title>
        <authorList>
            <person name="Zheng Y."/>
            <person name="Saitou A."/>
            <person name="Wang C.M."/>
            <person name="Toyoda A."/>
            <person name="Minakuchi Y."/>
            <person name="Sekiguchi Y."/>
            <person name="Ueda K."/>
            <person name="Takano H."/>
            <person name="Sakai Y."/>
            <person name="Yokota A."/>
            <person name="Yabe S."/>
        </authorList>
    </citation>
    <scope>NUCLEOTIDE SEQUENCE</scope>
    <source>
        <strain evidence="4">A3-2</strain>
    </source>
</reference>
<name>A0A455SZL0_9CHLR</name>
<gene>
    <name evidence="4" type="ORF">KTA_07280</name>
</gene>
<evidence type="ECO:0000256" key="2">
    <source>
        <dbReference type="SAM" id="MobiDB-lite"/>
    </source>
</evidence>
<dbReference type="SUPFAM" id="SSF52540">
    <property type="entry name" value="P-loop containing nucleoside triphosphate hydrolases"/>
    <property type="match status" value="1"/>
</dbReference>
<evidence type="ECO:0000313" key="4">
    <source>
        <dbReference type="EMBL" id="BBH92529.1"/>
    </source>
</evidence>
<protein>
    <recommendedName>
        <fullName evidence="3">CHAT domain-containing protein</fullName>
    </recommendedName>
</protein>
<accession>A0A455SZL0</accession>
<dbReference type="Pfam" id="PF12770">
    <property type="entry name" value="CHAT"/>
    <property type="match status" value="1"/>
</dbReference>
<dbReference type="PANTHER" id="PTHR47691">
    <property type="entry name" value="REGULATOR-RELATED"/>
    <property type="match status" value="1"/>
</dbReference>
<feature type="domain" description="CHAT" evidence="3">
    <location>
        <begin position="104"/>
        <end position="402"/>
    </location>
</feature>
<proteinExistence type="predicted"/>
<dbReference type="PROSITE" id="PS50005">
    <property type="entry name" value="TPR"/>
    <property type="match status" value="2"/>
</dbReference>
<dbReference type="InterPro" id="IPR027417">
    <property type="entry name" value="P-loop_NTPase"/>
</dbReference>
<feature type="repeat" description="TPR" evidence="1">
    <location>
        <begin position="925"/>
        <end position="958"/>
    </location>
</feature>
<feature type="repeat" description="TPR" evidence="1">
    <location>
        <begin position="1165"/>
        <end position="1198"/>
    </location>
</feature>
<dbReference type="InterPro" id="IPR019734">
    <property type="entry name" value="TPR_rpt"/>
</dbReference>
<dbReference type="SMART" id="SM00028">
    <property type="entry name" value="TPR"/>
    <property type="match status" value="9"/>
</dbReference>
<keyword evidence="1" id="KW-0802">TPR repeat</keyword>
<dbReference type="PANTHER" id="PTHR47691:SF3">
    <property type="entry name" value="HTH-TYPE TRANSCRIPTIONAL REGULATOR RV0890C-RELATED"/>
    <property type="match status" value="1"/>
</dbReference>
<feature type="compositionally biased region" description="Basic and acidic residues" evidence="2">
    <location>
        <begin position="1323"/>
        <end position="1332"/>
    </location>
</feature>
<evidence type="ECO:0000256" key="1">
    <source>
        <dbReference type="PROSITE-ProRule" id="PRU00339"/>
    </source>
</evidence>
<feature type="region of interest" description="Disordered" evidence="2">
    <location>
        <begin position="775"/>
        <end position="797"/>
    </location>
</feature>
<dbReference type="InterPro" id="IPR024983">
    <property type="entry name" value="CHAT_dom"/>
</dbReference>
<organism evidence="4">
    <name type="scientific">Thermogemmatispora argillosa</name>
    <dbReference type="NCBI Taxonomy" id="2045280"/>
    <lineage>
        <taxon>Bacteria</taxon>
        <taxon>Bacillati</taxon>
        <taxon>Chloroflexota</taxon>
        <taxon>Ktedonobacteria</taxon>
        <taxon>Thermogemmatisporales</taxon>
        <taxon>Thermogemmatisporaceae</taxon>
        <taxon>Thermogemmatispora</taxon>
    </lineage>
</organism>
<dbReference type="InterPro" id="IPR011990">
    <property type="entry name" value="TPR-like_helical_dom_sf"/>
</dbReference>
<dbReference type="Gene3D" id="1.25.40.10">
    <property type="entry name" value="Tetratricopeptide repeat domain"/>
    <property type="match status" value="2"/>
</dbReference>
<dbReference type="Pfam" id="PF13424">
    <property type="entry name" value="TPR_12"/>
    <property type="match status" value="2"/>
</dbReference>